<dbReference type="EMBL" id="BPVZ01000001">
    <property type="protein sequence ID" value="GKU86038.1"/>
    <property type="molecule type" value="Genomic_DNA"/>
</dbReference>
<evidence type="ECO:0000313" key="3">
    <source>
        <dbReference type="Proteomes" id="UP001054252"/>
    </source>
</evidence>
<dbReference type="AlphaFoldDB" id="A0AAV5HJV9"/>
<dbReference type="Proteomes" id="UP001054252">
    <property type="component" value="Unassembled WGS sequence"/>
</dbReference>
<evidence type="ECO:0000256" key="1">
    <source>
        <dbReference type="SAM" id="MobiDB-lite"/>
    </source>
</evidence>
<reference evidence="2 3" key="1">
    <citation type="journal article" date="2021" name="Commun. Biol.">
        <title>The genome of Shorea leprosula (Dipterocarpaceae) highlights the ecological relevance of drought in aseasonal tropical rainforests.</title>
        <authorList>
            <person name="Ng K.K.S."/>
            <person name="Kobayashi M.J."/>
            <person name="Fawcett J.A."/>
            <person name="Hatakeyama M."/>
            <person name="Paape T."/>
            <person name="Ng C.H."/>
            <person name="Ang C.C."/>
            <person name="Tnah L.H."/>
            <person name="Lee C.T."/>
            <person name="Nishiyama T."/>
            <person name="Sese J."/>
            <person name="O'Brien M.J."/>
            <person name="Copetti D."/>
            <person name="Mohd Noor M.I."/>
            <person name="Ong R.C."/>
            <person name="Putra M."/>
            <person name="Sireger I.Z."/>
            <person name="Indrioko S."/>
            <person name="Kosugi Y."/>
            <person name="Izuno A."/>
            <person name="Isagi Y."/>
            <person name="Lee S.L."/>
            <person name="Shimizu K.K."/>
        </authorList>
    </citation>
    <scope>NUCLEOTIDE SEQUENCE [LARGE SCALE GENOMIC DNA]</scope>
    <source>
        <strain evidence="2">214</strain>
    </source>
</reference>
<accession>A0AAV5HJV9</accession>
<evidence type="ECO:0000313" key="2">
    <source>
        <dbReference type="EMBL" id="GKU86038.1"/>
    </source>
</evidence>
<protein>
    <submittedName>
        <fullName evidence="2">Uncharacterized protein</fullName>
    </submittedName>
</protein>
<feature type="region of interest" description="Disordered" evidence="1">
    <location>
        <begin position="25"/>
        <end position="59"/>
    </location>
</feature>
<feature type="compositionally biased region" description="Acidic residues" evidence="1">
    <location>
        <begin position="42"/>
        <end position="53"/>
    </location>
</feature>
<keyword evidence="3" id="KW-1185">Reference proteome</keyword>
<comment type="caution">
    <text evidence="2">The sequence shown here is derived from an EMBL/GenBank/DDBJ whole genome shotgun (WGS) entry which is preliminary data.</text>
</comment>
<gene>
    <name evidence="2" type="ORF">SLEP1_g621</name>
</gene>
<name>A0AAV5HJV9_9ROSI</name>
<organism evidence="2 3">
    <name type="scientific">Rubroshorea leprosula</name>
    <dbReference type="NCBI Taxonomy" id="152421"/>
    <lineage>
        <taxon>Eukaryota</taxon>
        <taxon>Viridiplantae</taxon>
        <taxon>Streptophyta</taxon>
        <taxon>Embryophyta</taxon>
        <taxon>Tracheophyta</taxon>
        <taxon>Spermatophyta</taxon>
        <taxon>Magnoliopsida</taxon>
        <taxon>eudicotyledons</taxon>
        <taxon>Gunneridae</taxon>
        <taxon>Pentapetalae</taxon>
        <taxon>rosids</taxon>
        <taxon>malvids</taxon>
        <taxon>Malvales</taxon>
        <taxon>Dipterocarpaceae</taxon>
        <taxon>Rubroshorea</taxon>
    </lineage>
</organism>
<proteinExistence type="predicted"/>
<sequence length="59" mass="6025">MVVVNGKKTAADFLSKLFILQNKAKGASALPPTIPKEGHDGDGDDDDDDDDGGDVAPAA</sequence>